<feature type="compositionally biased region" description="Polar residues" evidence="1">
    <location>
        <begin position="63"/>
        <end position="73"/>
    </location>
</feature>
<feature type="region of interest" description="Disordered" evidence="1">
    <location>
        <begin position="32"/>
        <end position="74"/>
    </location>
</feature>
<dbReference type="OrthoDB" id="5826274at2759"/>
<keyword evidence="3" id="KW-1185">Reference proteome</keyword>
<dbReference type="HOGENOM" id="CLU_1857044_0_0_1"/>
<feature type="compositionally biased region" description="Polar residues" evidence="1">
    <location>
        <begin position="39"/>
        <end position="53"/>
    </location>
</feature>
<dbReference type="eggNOG" id="ENOG502TIKK">
    <property type="taxonomic scope" value="Eukaryota"/>
</dbReference>
<reference evidence="3" key="1">
    <citation type="submission" date="2011-07" db="EMBL/GenBank/DDBJ databases">
        <authorList>
            <consortium name="Caenorhabditis brenneri Sequencing and Analysis Consortium"/>
            <person name="Wilson R.K."/>
        </authorList>
    </citation>
    <scope>NUCLEOTIDE SEQUENCE [LARGE SCALE GENOMIC DNA]</scope>
    <source>
        <strain evidence="3">PB2801</strain>
    </source>
</reference>
<sequence length="111" mass="12509">MEQDPRFQKWLRPEQSRHVPLTHNFYEAFLRKNPGYNPNMETPGSSSSPNPCLNSEKKAQPKQPATSKSNVSSKLVEEIMESNKQLIEEAALQKAASQKAAGIKKQDNTKI</sequence>
<accession>G0PIY1</accession>
<dbReference type="STRING" id="135651.G0PIY1"/>
<dbReference type="Proteomes" id="UP000008068">
    <property type="component" value="Unassembled WGS sequence"/>
</dbReference>
<proteinExistence type="predicted"/>
<evidence type="ECO:0000313" key="2">
    <source>
        <dbReference type="EMBL" id="EGT58523.1"/>
    </source>
</evidence>
<dbReference type="EMBL" id="GL380617">
    <property type="protein sequence ID" value="EGT58523.1"/>
    <property type="molecule type" value="Genomic_DNA"/>
</dbReference>
<evidence type="ECO:0000313" key="3">
    <source>
        <dbReference type="Proteomes" id="UP000008068"/>
    </source>
</evidence>
<dbReference type="AlphaFoldDB" id="G0PIY1"/>
<evidence type="ECO:0000256" key="1">
    <source>
        <dbReference type="SAM" id="MobiDB-lite"/>
    </source>
</evidence>
<organism evidence="3">
    <name type="scientific">Caenorhabditis brenneri</name>
    <name type="common">Nematode worm</name>
    <dbReference type="NCBI Taxonomy" id="135651"/>
    <lineage>
        <taxon>Eukaryota</taxon>
        <taxon>Metazoa</taxon>
        <taxon>Ecdysozoa</taxon>
        <taxon>Nematoda</taxon>
        <taxon>Chromadorea</taxon>
        <taxon>Rhabditida</taxon>
        <taxon>Rhabditina</taxon>
        <taxon>Rhabditomorpha</taxon>
        <taxon>Rhabditoidea</taxon>
        <taxon>Rhabditidae</taxon>
        <taxon>Peloderinae</taxon>
        <taxon>Caenorhabditis</taxon>
    </lineage>
</organism>
<dbReference type="InParanoid" id="G0PIY1"/>
<gene>
    <name evidence="2" type="ORF">CAEBREN_30645</name>
</gene>
<name>G0PIY1_CAEBE</name>
<dbReference type="FunCoup" id="G0PIY1">
    <property type="interactions" value="186"/>
</dbReference>
<protein>
    <submittedName>
        <fullName evidence="2">Uncharacterized protein</fullName>
    </submittedName>
</protein>